<accession>A0A9D1JFM5</accession>
<feature type="non-terminal residue" evidence="2">
    <location>
        <position position="171"/>
    </location>
</feature>
<dbReference type="Proteomes" id="UP000886841">
    <property type="component" value="Unassembled WGS sequence"/>
</dbReference>
<dbReference type="EMBL" id="DVHU01000037">
    <property type="protein sequence ID" value="HIR92621.1"/>
    <property type="molecule type" value="Genomic_DNA"/>
</dbReference>
<name>A0A9D1JFM5_9FIRM</name>
<reference evidence="2" key="1">
    <citation type="submission" date="2020-10" db="EMBL/GenBank/DDBJ databases">
        <authorList>
            <person name="Gilroy R."/>
        </authorList>
    </citation>
    <scope>NUCLEOTIDE SEQUENCE</scope>
    <source>
        <strain evidence="2">ChiSxjej1B13-7041</strain>
    </source>
</reference>
<keyword evidence="1" id="KW-0812">Transmembrane</keyword>
<feature type="transmembrane region" description="Helical" evidence="1">
    <location>
        <begin position="86"/>
        <end position="106"/>
    </location>
</feature>
<dbReference type="Pfam" id="PF19700">
    <property type="entry name" value="DUF6198"/>
    <property type="match status" value="1"/>
</dbReference>
<dbReference type="AlphaFoldDB" id="A0A9D1JFM5"/>
<reference evidence="2" key="2">
    <citation type="journal article" date="2021" name="PeerJ">
        <title>Extensive microbial diversity within the chicken gut microbiome revealed by metagenomics and culture.</title>
        <authorList>
            <person name="Gilroy R."/>
            <person name="Ravi A."/>
            <person name="Getino M."/>
            <person name="Pursley I."/>
            <person name="Horton D.L."/>
            <person name="Alikhan N.F."/>
            <person name="Baker D."/>
            <person name="Gharbi K."/>
            <person name="Hall N."/>
            <person name="Watson M."/>
            <person name="Adriaenssens E.M."/>
            <person name="Foster-Nyarko E."/>
            <person name="Jarju S."/>
            <person name="Secka A."/>
            <person name="Antonio M."/>
            <person name="Oren A."/>
            <person name="Chaudhuri R.R."/>
            <person name="La Ragione R."/>
            <person name="Hildebrand F."/>
            <person name="Pallen M.J."/>
        </authorList>
    </citation>
    <scope>NUCLEOTIDE SEQUENCE</scope>
    <source>
        <strain evidence="2">ChiSxjej1B13-7041</strain>
    </source>
</reference>
<evidence type="ECO:0000313" key="2">
    <source>
        <dbReference type="EMBL" id="HIR92621.1"/>
    </source>
</evidence>
<comment type="caution">
    <text evidence="2">The sequence shown here is derived from an EMBL/GenBank/DDBJ whole genome shotgun (WGS) entry which is preliminary data.</text>
</comment>
<keyword evidence="1" id="KW-0472">Membrane</keyword>
<feature type="transmembrane region" description="Helical" evidence="1">
    <location>
        <begin position="52"/>
        <end position="74"/>
    </location>
</feature>
<organism evidence="2 3">
    <name type="scientific">Candidatus Egerieimonas intestinavium</name>
    <dbReference type="NCBI Taxonomy" id="2840777"/>
    <lineage>
        <taxon>Bacteria</taxon>
        <taxon>Bacillati</taxon>
        <taxon>Bacillota</taxon>
        <taxon>Clostridia</taxon>
        <taxon>Lachnospirales</taxon>
        <taxon>Lachnospiraceae</taxon>
        <taxon>Lachnospiraceae incertae sedis</taxon>
        <taxon>Candidatus Egerieimonas</taxon>
    </lineage>
</organism>
<dbReference type="PANTHER" id="PTHR40078">
    <property type="entry name" value="INTEGRAL MEMBRANE PROTEIN-RELATED"/>
    <property type="match status" value="1"/>
</dbReference>
<keyword evidence="1" id="KW-1133">Transmembrane helix</keyword>
<evidence type="ECO:0000313" key="3">
    <source>
        <dbReference type="Proteomes" id="UP000886841"/>
    </source>
</evidence>
<gene>
    <name evidence="2" type="ORF">IAB98_04280</name>
</gene>
<proteinExistence type="predicted"/>
<protein>
    <submittedName>
        <fullName evidence="2">Uncharacterized protein</fullName>
    </submittedName>
</protein>
<evidence type="ECO:0000256" key="1">
    <source>
        <dbReference type="SAM" id="Phobius"/>
    </source>
</evidence>
<dbReference type="InterPro" id="IPR038750">
    <property type="entry name" value="YczE/YyaS-like"/>
</dbReference>
<feature type="transmembrane region" description="Helical" evidence="1">
    <location>
        <begin position="118"/>
        <end position="139"/>
    </location>
</feature>
<feature type="transmembrane region" description="Helical" evidence="1">
    <location>
        <begin position="12"/>
        <end position="32"/>
    </location>
</feature>
<sequence>MRGKKYMRKPYLLRYLVVIISMALNGLGVSLMRISCLGTDPFNSMNYSFSEAFHVSLGLVVIAVSCILLLLSFFTMKSSLGFGTVANMLLLGTSADLWTSLITTAAGHEFSYTGMEQLPFRLLLACMGILCMIFFNSFYISADLGMSPYDALGFIVEKLSGKLPFQWARIL</sequence>
<dbReference type="PANTHER" id="PTHR40078:SF1">
    <property type="entry name" value="INTEGRAL MEMBRANE PROTEIN"/>
    <property type="match status" value="1"/>
</dbReference>